<gene>
    <name evidence="1" type="ORF">MSMAW_1423</name>
</gene>
<proteinExistence type="predicted"/>
<dbReference type="InterPro" id="IPR038396">
    <property type="entry name" value="SpoIIAA-like_sf"/>
</dbReference>
<accession>A0A0E3PVE4</accession>
<organism evidence="1 2">
    <name type="scientific">Methanosarcina mazei WWM610</name>
    <dbReference type="NCBI Taxonomy" id="1434117"/>
    <lineage>
        <taxon>Archaea</taxon>
        <taxon>Methanobacteriati</taxon>
        <taxon>Methanobacteriota</taxon>
        <taxon>Stenosarchaea group</taxon>
        <taxon>Methanomicrobia</taxon>
        <taxon>Methanosarcinales</taxon>
        <taxon>Methanosarcinaceae</taxon>
        <taxon>Methanosarcina</taxon>
    </lineage>
</organism>
<dbReference type="GeneID" id="24851118"/>
<dbReference type="Pfam" id="PF11964">
    <property type="entry name" value="SpoIIAA-like"/>
    <property type="match status" value="1"/>
</dbReference>
<protein>
    <submittedName>
        <fullName evidence="1">Amidases related to nicotinamidase</fullName>
    </submittedName>
</protein>
<dbReference type="RefSeq" id="WP_011035117.1">
    <property type="nucleotide sequence ID" value="NZ_CP009509.1"/>
</dbReference>
<dbReference type="HOGENOM" id="CLU_137390_1_1_2"/>
<dbReference type="InterPro" id="IPR021866">
    <property type="entry name" value="SpoIIAA-like"/>
</dbReference>
<dbReference type="Gene3D" id="3.40.50.10600">
    <property type="entry name" value="SpoIIaa-like domains"/>
    <property type="match status" value="1"/>
</dbReference>
<dbReference type="SUPFAM" id="SSF52091">
    <property type="entry name" value="SpoIIaa-like"/>
    <property type="match status" value="1"/>
</dbReference>
<dbReference type="EMBL" id="CP009509">
    <property type="protein sequence ID" value="AKB40414.1"/>
    <property type="molecule type" value="Genomic_DNA"/>
</dbReference>
<reference evidence="1 2" key="1">
    <citation type="submission" date="2014-07" db="EMBL/GenBank/DDBJ databases">
        <title>Methanogenic archaea and the global carbon cycle.</title>
        <authorList>
            <person name="Henriksen J.R."/>
            <person name="Luke J."/>
            <person name="Reinhart S."/>
            <person name="Benedict M.N."/>
            <person name="Youngblut N.D."/>
            <person name="Metcalf M.E."/>
            <person name="Whitaker R.J."/>
            <person name="Metcalf W.W."/>
        </authorList>
    </citation>
    <scope>NUCLEOTIDE SEQUENCE [LARGE SCALE GENOMIC DNA]</scope>
    <source>
        <strain evidence="1 2">WWM610</strain>
    </source>
</reference>
<evidence type="ECO:0000313" key="1">
    <source>
        <dbReference type="EMBL" id="AKB40414.1"/>
    </source>
</evidence>
<dbReference type="PATRIC" id="fig|1434117.4.peg.1809"/>
<sequence length="120" mass="13752">MIELIPGFPENVVAVTASGVLTGEDYEKVLVPAIEEKVKKYGKIRLLYQLNERFEGFTDKAMFEDATIGIRHITDFERIAVISDVEWIINAVKIFEFIIPGSVRVYRNKEFPEAKAWISE</sequence>
<dbReference type="Proteomes" id="UP000033058">
    <property type="component" value="Chromosome"/>
</dbReference>
<name>A0A0E3PVE4_METMZ</name>
<dbReference type="AlphaFoldDB" id="A0A0E3PVE4"/>
<evidence type="ECO:0000313" key="2">
    <source>
        <dbReference type="Proteomes" id="UP000033058"/>
    </source>
</evidence>
<dbReference type="InterPro" id="IPR036513">
    <property type="entry name" value="STAS_dom_sf"/>
</dbReference>